<accession>A0A2P8DB32</accession>
<keyword evidence="3 7" id="KW-0812">Transmembrane</keyword>
<keyword evidence="10" id="KW-1185">Reference proteome</keyword>
<evidence type="ECO:0000256" key="5">
    <source>
        <dbReference type="ARBA" id="ARBA00023136"/>
    </source>
</evidence>
<keyword evidence="6" id="KW-0653">Protein transport</keyword>
<feature type="transmembrane region" description="Helical" evidence="7">
    <location>
        <begin position="40"/>
        <end position="58"/>
    </location>
</feature>
<dbReference type="PANTHER" id="PTHR30625">
    <property type="entry name" value="PROTEIN TOLQ"/>
    <property type="match status" value="1"/>
</dbReference>
<dbReference type="InterPro" id="IPR002898">
    <property type="entry name" value="MotA_ExbB_proton_chnl"/>
</dbReference>
<evidence type="ECO:0000256" key="4">
    <source>
        <dbReference type="ARBA" id="ARBA00022989"/>
    </source>
</evidence>
<comment type="caution">
    <text evidence="9">The sequence shown here is derived from an EMBL/GenBank/DDBJ whole genome shotgun (WGS) entry which is preliminary data.</text>
</comment>
<evidence type="ECO:0000313" key="9">
    <source>
        <dbReference type="EMBL" id="PSK94433.1"/>
    </source>
</evidence>
<dbReference type="OrthoDB" id="4045at2"/>
<proteinExistence type="inferred from homology"/>
<dbReference type="RefSeq" id="WP_106521136.1">
    <property type="nucleotide sequence ID" value="NZ_PYGD01000001.1"/>
</dbReference>
<dbReference type="EMBL" id="PYGD01000001">
    <property type="protein sequence ID" value="PSK94433.1"/>
    <property type="molecule type" value="Genomic_DNA"/>
</dbReference>
<keyword evidence="6" id="KW-0813">Transport</keyword>
<evidence type="ECO:0000256" key="7">
    <source>
        <dbReference type="SAM" id="Phobius"/>
    </source>
</evidence>
<evidence type="ECO:0000256" key="2">
    <source>
        <dbReference type="ARBA" id="ARBA00022475"/>
    </source>
</evidence>
<evidence type="ECO:0000256" key="6">
    <source>
        <dbReference type="RuleBase" id="RU004057"/>
    </source>
</evidence>
<dbReference type="GO" id="GO:0017038">
    <property type="term" value="P:protein import"/>
    <property type="evidence" value="ECO:0007669"/>
    <property type="project" value="TreeGrafter"/>
</dbReference>
<evidence type="ECO:0000256" key="3">
    <source>
        <dbReference type="ARBA" id="ARBA00022692"/>
    </source>
</evidence>
<evidence type="ECO:0000256" key="1">
    <source>
        <dbReference type="ARBA" id="ARBA00004651"/>
    </source>
</evidence>
<evidence type="ECO:0000259" key="8">
    <source>
        <dbReference type="Pfam" id="PF01618"/>
    </source>
</evidence>
<dbReference type="InterPro" id="IPR050790">
    <property type="entry name" value="ExbB/TolQ_transport"/>
</dbReference>
<dbReference type="PANTHER" id="PTHR30625:SF17">
    <property type="entry name" value="TOLQ-RELATED"/>
    <property type="match status" value="1"/>
</dbReference>
<dbReference type="GO" id="GO:0005886">
    <property type="term" value="C:plasma membrane"/>
    <property type="evidence" value="ECO:0007669"/>
    <property type="project" value="UniProtKB-SubCell"/>
</dbReference>
<sequence>MSLILFLQAPVADTIHQLTQAAPPAAPEQLSLWYLLKEGGVLMIPLLLCSIVAVYIFIERLLAIRKAGKTPNDFMLRIREKITEGSIPGAQSLCKSYDAAIPRMISKGISRIGKPVDHIEKSMENTGKLEVYQMEKNLSVLSTIAGIAPMLGFLGTIAGMVILFFNIQHQGFDIKSMAGGIYTKMVTSAVGLIIGLIAYVAHNYLNAQINRNVNKMEAAAADFLDMLHQPAHS</sequence>
<keyword evidence="4 7" id="KW-1133">Transmembrane helix</keyword>
<dbReference type="Pfam" id="PF01618">
    <property type="entry name" value="MotA_ExbB"/>
    <property type="match status" value="1"/>
</dbReference>
<comment type="subcellular location">
    <subcellularLocation>
        <location evidence="1">Cell membrane</location>
        <topology evidence="1">Multi-pass membrane protein</topology>
    </subcellularLocation>
    <subcellularLocation>
        <location evidence="6">Membrane</location>
        <topology evidence="6">Multi-pass membrane protein</topology>
    </subcellularLocation>
</comment>
<keyword evidence="5 7" id="KW-0472">Membrane</keyword>
<organism evidence="9 10">
    <name type="scientific">Taibaiella chishuiensis</name>
    <dbReference type="NCBI Taxonomy" id="1434707"/>
    <lineage>
        <taxon>Bacteria</taxon>
        <taxon>Pseudomonadati</taxon>
        <taxon>Bacteroidota</taxon>
        <taxon>Chitinophagia</taxon>
        <taxon>Chitinophagales</taxon>
        <taxon>Chitinophagaceae</taxon>
        <taxon>Taibaiella</taxon>
    </lineage>
</organism>
<feature type="transmembrane region" description="Helical" evidence="7">
    <location>
        <begin position="185"/>
        <end position="205"/>
    </location>
</feature>
<feature type="transmembrane region" description="Helical" evidence="7">
    <location>
        <begin position="138"/>
        <end position="165"/>
    </location>
</feature>
<dbReference type="Proteomes" id="UP000240572">
    <property type="component" value="Unassembled WGS sequence"/>
</dbReference>
<comment type="similarity">
    <text evidence="6">Belongs to the exbB/tolQ family.</text>
</comment>
<protein>
    <submittedName>
        <fullName evidence="9">Outer membrane transport energization protein ExbB</fullName>
    </submittedName>
</protein>
<dbReference type="AlphaFoldDB" id="A0A2P8DB32"/>
<keyword evidence="2" id="KW-1003">Cell membrane</keyword>
<name>A0A2P8DB32_9BACT</name>
<gene>
    <name evidence="9" type="ORF">B0I18_101589</name>
</gene>
<evidence type="ECO:0000313" key="10">
    <source>
        <dbReference type="Proteomes" id="UP000240572"/>
    </source>
</evidence>
<feature type="domain" description="MotA/TolQ/ExbB proton channel" evidence="8">
    <location>
        <begin position="101"/>
        <end position="217"/>
    </location>
</feature>
<reference evidence="9 10" key="1">
    <citation type="submission" date="2018-03" db="EMBL/GenBank/DDBJ databases">
        <title>Genomic Encyclopedia of Type Strains, Phase III (KMG-III): the genomes of soil and plant-associated and newly described type strains.</title>
        <authorList>
            <person name="Whitman W."/>
        </authorList>
    </citation>
    <scope>NUCLEOTIDE SEQUENCE [LARGE SCALE GENOMIC DNA]</scope>
    <source>
        <strain evidence="9 10">CGMCC 1.12700</strain>
    </source>
</reference>